<feature type="region of interest" description="Disordered" evidence="8">
    <location>
        <begin position="396"/>
        <end position="457"/>
    </location>
</feature>
<dbReference type="GO" id="GO:0004222">
    <property type="term" value="F:metalloendopeptidase activity"/>
    <property type="evidence" value="ECO:0007669"/>
    <property type="project" value="InterPro"/>
</dbReference>
<evidence type="ECO:0000256" key="3">
    <source>
        <dbReference type="ARBA" id="ARBA00022670"/>
    </source>
</evidence>
<gene>
    <name evidence="10" type="ORF">BCR32DRAFT_328373</name>
</gene>
<dbReference type="InterPro" id="IPR024079">
    <property type="entry name" value="MetalloPept_cat_dom_sf"/>
</dbReference>
<keyword evidence="3" id="KW-0645">Protease</keyword>
<reference evidence="10 11" key="2">
    <citation type="submission" date="2016-08" db="EMBL/GenBank/DDBJ databases">
        <title>Pervasive Adenine N6-methylation of Active Genes in Fungi.</title>
        <authorList>
            <consortium name="DOE Joint Genome Institute"/>
            <person name="Mondo S.J."/>
            <person name="Dannebaum R.O."/>
            <person name="Kuo R.C."/>
            <person name="Labutti K."/>
            <person name="Haridas S."/>
            <person name="Kuo A."/>
            <person name="Salamov A."/>
            <person name="Ahrendt S.R."/>
            <person name="Lipzen A."/>
            <person name="Sullivan W."/>
            <person name="Andreopoulos W.B."/>
            <person name="Clum A."/>
            <person name="Lindquist E."/>
            <person name="Daum C."/>
            <person name="Ramamoorthy G.K."/>
            <person name="Gryganskyi A."/>
            <person name="Culley D."/>
            <person name="Magnuson J.K."/>
            <person name="James T.Y."/>
            <person name="O'Malley M.A."/>
            <person name="Stajich J.E."/>
            <person name="Spatafora J.W."/>
            <person name="Visel A."/>
            <person name="Grigoriev I.V."/>
        </authorList>
    </citation>
    <scope>NUCLEOTIDE SEQUENCE [LARGE SCALE GENOMIC DNA]</scope>
    <source>
        <strain evidence="10 11">S4</strain>
    </source>
</reference>
<dbReference type="EMBL" id="MCFG01000196">
    <property type="protein sequence ID" value="ORX78824.1"/>
    <property type="molecule type" value="Genomic_DNA"/>
</dbReference>
<organism evidence="10 11">
    <name type="scientific">Anaeromyces robustus</name>
    <dbReference type="NCBI Taxonomy" id="1754192"/>
    <lineage>
        <taxon>Eukaryota</taxon>
        <taxon>Fungi</taxon>
        <taxon>Fungi incertae sedis</taxon>
        <taxon>Chytridiomycota</taxon>
        <taxon>Chytridiomycota incertae sedis</taxon>
        <taxon>Neocallimastigomycetes</taxon>
        <taxon>Neocallimastigales</taxon>
        <taxon>Neocallimastigaceae</taxon>
        <taxon>Anaeromyces</taxon>
    </lineage>
</organism>
<dbReference type="Gene3D" id="3.40.390.10">
    <property type="entry name" value="Collagenase (Catalytic Domain)"/>
    <property type="match status" value="1"/>
</dbReference>
<evidence type="ECO:0000313" key="10">
    <source>
        <dbReference type="EMBL" id="ORX78824.1"/>
    </source>
</evidence>
<dbReference type="SUPFAM" id="SSF55486">
    <property type="entry name" value="Metalloproteases ('zincins'), catalytic domain"/>
    <property type="match status" value="1"/>
</dbReference>
<dbReference type="GO" id="GO:0006508">
    <property type="term" value="P:proteolysis"/>
    <property type="evidence" value="ECO:0007669"/>
    <property type="project" value="UniProtKB-KW"/>
</dbReference>
<comment type="cofactor">
    <cofactor evidence="1">
        <name>Zn(2+)</name>
        <dbReference type="ChEBI" id="CHEBI:29105"/>
    </cofactor>
</comment>
<dbReference type="GO" id="GO:0046872">
    <property type="term" value="F:metal ion binding"/>
    <property type="evidence" value="ECO:0007669"/>
    <property type="project" value="UniProtKB-KW"/>
</dbReference>
<feature type="region of interest" description="Disordered" evidence="8">
    <location>
        <begin position="72"/>
        <end position="159"/>
    </location>
</feature>
<accession>A0A1Y1X0G1</accession>
<comment type="caution">
    <text evidence="10">The sequence shown here is derived from an EMBL/GenBank/DDBJ whole genome shotgun (WGS) entry which is preliminary data.</text>
</comment>
<dbReference type="STRING" id="1754192.A0A1Y1X0G1"/>
<dbReference type="AlphaFoldDB" id="A0A1Y1X0G1"/>
<dbReference type="InterPro" id="IPR050414">
    <property type="entry name" value="Fungal_M35_metalloproteases"/>
</dbReference>
<feature type="compositionally biased region" description="Low complexity" evidence="8">
    <location>
        <begin position="132"/>
        <end position="152"/>
    </location>
</feature>
<dbReference type="Proteomes" id="UP000193944">
    <property type="component" value="Unassembled WGS sequence"/>
</dbReference>
<feature type="compositionally biased region" description="Basic residues" evidence="8">
    <location>
        <begin position="105"/>
        <end position="131"/>
    </location>
</feature>
<keyword evidence="5" id="KW-0378">Hydrolase</keyword>
<dbReference type="PANTHER" id="PTHR37016">
    <property type="match status" value="1"/>
</dbReference>
<evidence type="ECO:0000256" key="8">
    <source>
        <dbReference type="SAM" id="MobiDB-lite"/>
    </source>
</evidence>
<dbReference type="Pfam" id="PF14521">
    <property type="entry name" value="Aspzincin_M35"/>
    <property type="match status" value="1"/>
</dbReference>
<evidence type="ECO:0000259" key="9">
    <source>
        <dbReference type="SMART" id="SM01351"/>
    </source>
</evidence>
<reference evidence="10 11" key="1">
    <citation type="submission" date="2016-08" db="EMBL/GenBank/DDBJ databases">
        <title>A Parts List for Fungal Cellulosomes Revealed by Comparative Genomics.</title>
        <authorList>
            <consortium name="DOE Joint Genome Institute"/>
            <person name="Haitjema C.H."/>
            <person name="Gilmore S.P."/>
            <person name="Henske J.K."/>
            <person name="Solomon K.V."/>
            <person name="De Groot R."/>
            <person name="Kuo A."/>
            <person name="Mondo S.J."/>
            <person name="Salamov A.A."/>
            <person name="Labutti K."/>
            <person name="Zhao Z."/>
            <person name="Chiniquy J."/>
            <person name="Barry K."/>
            <person name="Brewer H.M."/>
            <person name="Purvine S.O."/>
            <person name="Wright A.T."/>
            <person name="Boxma B."/>
            <person name="Van Alen T."/>
            <person name="Hackstein J.H."/>
            <person name="Baker S.E."/>
            <person name="Grigoriev I.V."/>
            <person name="O'Malley M.A."/>
        </authorList>
    </citation>
    <scope>NUCLEOTIDE SEQUENCE [LARGE SCALE GENOMIC DNA]</scope>
    <source>
        <strain evidence="10 11">S4</strain>
    </source>
</reference>
<protein>
    <submittedName>
        <fullName evidence="10">Zincin</fullName>
    </submittedName>
</protein>
<feature type="domain" description="Lysine-specific metallo-endopeptidase" evidence="9">
    <location>
        <begin position="193"/>
        <end position="329"/>
    </location>
</feature>
<keyword evidence="6" id="KW-0862">Zinc</keyword>
<evidence type="ECO:0000256" key="5">
    <source>
        <dbReference type="ARBA" id="ARBA00022801"/>
    </source>
</evidence>
<evidence type="ECO:0000256" key="4">
    <source>
        <dbReference type="ARBA" id="ARBA00022723"/>
    </source>
</evidence>
<evidence type="ECO:0000313" key="11">
    <source>
        <dbReference type="Proteomes" id="UP000193944"/>
    </source>
</evidence>
<evidence type="ECO:0000256" key="2">
    <source>
        <dbReference type="ARBA" id="ARBA00010279"/>
    </source>
</evidence>
<comment type="similarity">
    <text evidence="2">Belongs to the peptidase M35 family.</text>
</comment>
<sequence length="457" mass="50872">MIFVAAEPICQDEEGNIIPCVKVIDRIEDFPSMGKSIEKRDLFSGNDWFYNIFLNPWDWWFSGKNKGNNAAGNNAVGNNATPKTTKTIPVIKTTTKAPPSGNNKSTKKVTNTKRVTTKRVTSKKTSKKATTKRVTTAKPAPTNTGNKSNASGNNGGITLDKKSFTMTGFHNCKADERSRMEKLVDDISTYRAAGLYVAKEKNDPHAVDIFKTYFKDESTRNQVVKVFNNVNNMASATAYCEPNTDSACREQAIAWTYLNSREFHVCPAFFKQIVHGTIEKHTSEAASVVLHELTHCFGTDDYAYGDAGSKALPASRASNNADSFRLFAMHSIYYINDKKKGILKFSNNTNIDFRVVPLRDKVIIRPGDENPNNTPPVDEDPTVTLPDLDDTLPNDTLPTKEIPNDTLPTKEIPSDTLPTKEIPSDTLPTKEIPDYTLPTKEIPDYTLPTKEIPNYRL</sequence>
<keyword evidence="7" id="KW-0482">Metalloprotease</keyword>
<evidence type="ECO:0000256" key="7">
    <source>
        <dbReference type="ARBA" id="ARBA00023049"/>
    </source>
</evidence>
<name>A0A1Y1X0G1_9FUNG</name>
<dbReference type="OrthoDB" id="412874at2759"/>
<proteinExistence type="inferred from homology"/>
<dbReference type="SMART" id="SM01351">
    <property type="entry name" value="Aspzincin_M35"/>
    <property type="match status" value="1"/>
</dbReference>
<keyword evidence="4" id="KW-0479">Metal-binding</keyword>
<keyword evidence="11" id="KW-1185">Reference proteome</keyword>
<dbReference type="InterPro" id="IPR029463">
    <property type="entry name" value="Lys_MEP"/>
</dbReference>
<evidence type="ECO:0000256" key="6">
    <source>
        <dbReference type="ARBA" id="ARBA00022833"/>
    </source>
</evidence>
<feature type="compositionally biased region" description="Low complexity" evidence="8">
    <location>
        <begin position="72"/>
        <end position="104"/>
    </location>
</feature>
<dbReference type="PANTHER" id="PTHR37016:SF3">
    <property type="entry name" value="NEUTRAL PROTEASE 2-RELATED"/>
    <property type="match status" value="1"/>
</dbReference>
<evidence type="ECO:0000256" key="1">
    <source>
        <dbReference type="ARBA" id="ARBA00001947"/>
    </source>
</evidence>